<dbReference type="Proteomes" id="UP000190306">
    <property type="component" value="Chromosome"/>
</dbReference>
<organism evidence="1 2">
    <name type="scientific">Streptomyces antibioticus</name>
    <dbReference type="NCBI Taxonomy" id="1890"/>
    <lineage>
        <taxon>Bacteria</taxon>
        <taxon>Bacillati</taxon>
        <taxon>Actinomycetota</taxon>
        <taxon>Actinomycetes</taxon>
        <taxon>Kitasatosporales</taxon>
        <taxon>Streptomycetaceae</taxon>
        <taxon>Streptomyces</taxon>
    </lineage>
</organism>
<comment type="caution">
    <text evidence="1">The sequence shown here is derived from an EMBL/GenBank/DDBJ whole genome shotgun (WGS) entry which is preliminary data.</text>
</comment>
<reference evidence="1 2" key="1">
    <citation type="submission" date="2015-07" db="EMBL/GenBank/DDBJ databases">
        <title>Draft Genome Sequence of Streptomyces antibioticus, IMRU 3720 reveals insights in the evolution of actinomycin biosynthetic gene clusters in Streptomyces.</title>
        <authorList>
            <person name="Crnovcic I."/>
            <person name="Ruckert C."/>
            <person name="Kalinowksi J."/>
            <person name="Keller U."/>
        </authorList>
    </citation>
    <scope>NUCLEOTIDE SEQUENCE [LARGE SCALE GENOMIC DNA]</scope>
    <source>
        <strain evidence="1 2">DSM 41481</strain>
    </source>
</reference>
<accession>A0ABX3LFE1</accession>
<dbReference type="EMBL" id="LHQL01000011">
    <property type="protein sequence ID" value="OOQ49438.1"/>
    <property type="molecule type" value="Genomic_DNA"/>
</dbReference>
<evidence type="ECO:0000313" key="2">
    <source>
        <dbReference type="Proteomes" id="UP000190306"/>
    </source>
</evidence>
<name>A0ABX3LFE1_STRAT</name>
<keyword evidence="2" id="KW-1185">Reference proteome</keyword>
<gene>
    <name evidence="1" type="ORF">AFM16_24665</name>
</gene>
<proteinExistence type="predicted"/>
<protein>
    <submittedName>
        <fullName evidence="1">Uncharacterized protein</fullName>
    </submittedName>
</protein>
<sequence length="119" mass="13283">MQIEDSSQKTWAKYYKSYAGKSKETPEQASSHGIDALARKEYASVYVPCVPKGKEADEATQAYALVAEVRVIGESRTTGRDLHQALSDFAYQLTRHAYELAGCKESVDFPDELPRFENG</sequence>
<evidence type="ECO:0000313" key="1">
    <source>
        <dbReference type="EMBL" id="OOQ49438.1"/>
    </source>
</evidence>